<reference evidence="2" key="1">
    <citation type="submission" date="2016-10" db="EMBL/GenBank/DDBJ databases">
        <title>Sequence of Gallionella enrichment culture.</title>
        <authorList>
            <person name="Poehlein A."/>
            <person name="Muehling M."/>
            <person name="Daniel R."/>
        </authorList>
    </citation>
    <scope>NUCLEOTIDE SEQUENCE</scope>
</reference>
<keyword evidence="1" id="KW-0812">Transmembrane</keyword>
<feature type="transmembrane region" description="Helical" evidence="1">
    <location>
        <begin position="34"/>
        <end position="56"/>
    </location>
</feature>
<keyword evidence="1" id="KW-0472">Membrane</keyword>
<keyword evidence="1" id="KW-1133">Transmembrane helix</keyword>
<feature type="transmembrane region" description="Helical" evidence="1">
    <location>
        <begin position="93"/>
        <end position="113"/>
    </location>
</feature>
<proteinExistence type="predicted"/>
<name>A0A1J5R5F1_9ZZZZ</name>
<comment type="caution">
    <text evidence="2">The sequence shown here is derived from an EMBL/GenBank/DDBJ whole genome shotgun (WGS) entry which is preliminary data.</text>
</comment>
<evidence type="ECO:0008006" key="3">
    <source>
        <dbReference type="Google" id="ProtNLM"/>
    </source>
</evidence>
<gene>
    <name evidence="2" type="ORF">GALL_348050</name>
</gene>
<dbReference type="AlphaFoldDB" id="A0A1J5R5F1"/>
<evidence type="ECO:0000256" key="1">
    <source>
        <dbReference type="SAM" id="Phobius"/>
    </source>
</evidence>
<dbReference type="EMBL" id="MLJW01000707">
    <property type="protein sequence ID" value="OIQ83397.1"/>
    <property type="molecule type" value="Genomic_DNA"/>
</dbReference>
<feature type="transmembrane region" description="Helical" evidence="1">
    <location>
        <begin position="68"/>
        <end position="87"/>
    </location>
</feature>
<protein>
    <recommendedName>
        <fullName evidence="3">Integral membrane protein</fullName>
    </recommendedName>
</protein>
<sequence length="119" mass="12655">MILPLALAVVVLAAALAGWAALWAVRDRPVVLNQLWGAAVVEAALLVQLVVAIVAASRGPGPVEHGTFWGYVVASLLILPLAGAWAFAERTRWSSVVLLVAAVTVGFMQWRMLQTWGIS</sequence>
<evidence type="ECO:0000313" key="2">
    <source>
        <dbReference type="EMBL" id="OIQ83397.1"/>
    </source>
</evidence>
<accession>A0A1J5R5F1</accession>
<organism evidence="2">
    <name type="scientific">mine drainage metagenome</name>
    <dbReference type="NCBI Taxonomy" id="410659"/>
    <lineage>
        <taxon>unclassified sequences</taxon>
        <taxon>metagenomes</taxon>
        <taxon>ecological metagenomes</taxon>
    </lineage>
</organism>